<dbReference type="AlphaFoldDB" id="A0AAE0C3I3"/>
<dbReference type="InterPro" id="IPR000340">
    <property type="entry name" value="Dual-sp_phosphatase_cat-dom"/>
</dbReference>
<dbReference type="Gene3D" id="3.90.190.10">
    <property type="entry name" value="Protein tyrosine phosphatase superfamily"/>
    <property type="match status" value="1"/>
</dbReference>
<accession>A0AAE0C3I3</accession>
<reference evidence="3 4" key="1">
    <citation type="journal article" date="2015" name="Genome Biol. Evol.">
        <title>Comparative Genomics of a Bacterivorous Green Alga Reveals Evolutionary Causalities and Consequences of Phago-Mixotrophic Mode of Nutrition.</title>
        <authorList>
            <person name="Burns J.A."/>
            <person name="Paasch A."/>
            <person name="Narechania A."/>
            <person name="Kim E."/>
        </authorList>
    </citation>
    <scope>NUCLEOTIDE SEQUENCE [LARGE SCALE GENOMIC DNA]</scope>
    <source>
        <strain evidence="3 4">PLY_AMNH</strain>
    </source>
</reference>
<name>A0AAE0C3I3_9CHLO</name>
<comment type="caution">
    <text evidence="3">The sequence shown here is derived from an EMBL/GenBank/DDBJ whole genome shotgun (WGS) entry which is preliminary data.</text>
</comment>
<dbReference type="PROSITE" id="PS50056">
    <property type="entry name" value="TYR_PHOSPHATASE_2"/>
    <property type="match status" value="1"/>
</dbReference>
<sequence>MARVSRRRRILDPLAALRAAALRRAGRSELTSKLARRTFVHTHTTYLTRTTMDLFDDDLSLGEMKSDEEDDGEPGDDELEDEDDSEQPEWLHLFKTPSSPAAVVAAWLSSLSADERTAAEADPHAARFTLRTRILASRCKEVRDDKTAGFKRTGAILRALDESLGIPARSLCNPKLSTLRKDVPLEVLPGDGTPGTLGVWWSNFKIAEQGTVLKAHGVTHRLNCAVELVEKFPDDGLKTVHVPMEDFFSTSDPESNTIAQEEWTTQLPALLAALRSLRDEGAVVNINCKMGKNRSGVAVLLWLCCEEGWDVNEAVEHLRRISMLALGNPVLLKAAIGFLGYQGEVQLTCPAPDTKGTGEDARWVCISPPSSPR</sequence>
<gene>
    <name evidence="3" type="ORF">CYMTET_43741</name>
</gene>
<keyword evidence="4" id="KW-1185">Reference proteome</keyword>
<dbReference type="InterPro" id="IPR029021">
    <property type="entry name" value="Prot-tyrosine_phosphatase-like"/>
</dbReference>
<dbReference type="InterPro" id="IPR000387">
    <property type="entry name" value="Tyr_Pase_dom"/>
</dbReference>
<feature type="region of interest" description="Disordered" evidence="1">
    <location>
        <begin position="62"/>
        <end position="87"/>
    </location>
</feature>
<evidence type="ECO:0000259" key="2">
    <source>
        <dbReference type="PROSITE" id="PS50056"/>
    </source>
</evidence>
<dbReference type="GO" id="GO:0016787">
    <property type="term" value="F:hydrolase activity"/>
    <property type="evidence" value="ECO:0007669"/>
    <property type="project" value="UniProtKB-ARBA"/>
</dbReference>
<protein>
    <recommendedName>
        <fullName evidence="2">Tyrosine specific protein phosphatases domain-containing protein</fullName>
    </recommendedName>
</protein>
<dbReference type="SUPFAM" id="SSF52799">
    <property type="entry name" value="(Phosphotyrosine protein) phosphatases II"/>
    <property type="match status" value="1"/>
</dbReference>
<organism evidence="3 4">
    <name type="scientific">Cymbomonas tetramitiformis</name>
    <dbReference type="NCBI Taxonomy" id="36881"/>
    <lineage>
        <taxon>Eukaryota</taxon>
        <taxon>Viridiplantae</taxon>
        <taxon>Chlorophyta</taxon>
        <taxon>Pyramimonadophyceae</taxon>
        <taxon>Pyramimonadales</taxon>
        <taxon>Pyramimonadaceae</taxon>
        <taxon>Cymbomonas</taxon>
    </lineage>
</organism>
<dbReference type="Proteomes" id="UP001190700">
    <property type="component" value="Unassembled WGS sequence"/>
</dbReference>
<feature type="domain" description="Tyrosine specific protein phosphatases" evidence="2">
    <location>
        <begin position="268"/>
        <end position="320"/>
    </location>
</feature>
<dbReference type="Pfam" id="PF00782">
    <property type="entry name" value="DSPc"/>
    <property type="match status" value="1"/>
</dbReference>
<dbReference type="EMBL" id="LGRX02029533">
    <property type="protein sequence ID" value="KAK3246735.1"/>
    <property type="molecule type" value="Genomic_DNA"/>
</dbReference>
<dbReference type="CDD" id="cd14498">
    <property type="entry name" value="DSP"/>
    <property type="match status" value="1"/>
</dbReference>
<evidence type="ECO:0000313" key="3">
    <source>
        <dbReference type="EMBL" id="KAK3246735.1"/>
    </source>
</evidence>
<evidence type="ECO:0000256" key="1">
    <source>
        <dbReference type="SAM" id="MobiDB-lite"/>
    </source>
</evidence>
<evidence type="ECO:0000313" key="4">
    <source>
        <dbReference type="Proteomes" id="UP001190700"/>
    </source>
</evidence>
<proteinExistence type="predicted"/>